<dbReference type="eggNOG" id="COG0438">
    <property type="taxonomic scope" value="Bacteria"/>
</dbReference>
<keyword evidence="2" id="KW-0808">Transferase</keyword>
<organism evidence="2 3">
    <name type="scientific">Chroococcidiopsis thermalis (strain PCC 7203)</name>
    <dbReference type="NCBI Taxonomy" id="251229"/>
    <lineage>
        <taxon>Bacteria</taxon>
        <taxon>Bacillati</taxon>
        <taxon>Cyanobacteriota</taxon>
        <taxon>Cyanophyceae</taxon>
        <taxon>Chroococcidiopsidales</taxon>
        <taxon>Chroococcidiopsidaceae</taxon>
        <taxon>Chroococcidiopsis</taxon>
    </lineage>
</organism>
<evidence type="ECO:0000259" key="1">
    <source>
        <dbReference type="Pfam" id="PF00534"/>
    </source>
</evidence>
<dbReference type="SUPFAM" id="SSF53756">
    <property type="entry name" value="UDP-Glycosyltransferase/glycogen phosphorylase"/>
    <property type="match status" value="1"/>
</dbReference>
<dbReference type="Proteomes" id="UP000010384">
    <property type="component" value="Chromosome"/>
</dbReference>
<proteinExistence type="predicted"/>
<reference evidence="2 3" key="1">
    <citation type="submission" date="2012-06" db="EMBL/GenBank/DDBJ databases">
        <title>Finished chromosome of genome of Chroococcidiopsis thermalis PCC 7203.</title>
        <authorList>
            <consortium name="US DOE Joint Genome Institute"/>
            <person name="Gugger M."/>
            <person name="Coursin T."/>
            <person name="Rippka R."/>
            <person name="Tandeau De Marsac N."/>
            <person name="Huntemann M."/>
            <person name="Wei C.-L."/>
            <person name="Han J."/>
            <person name="Detter J.C."/>
            <person name="Han C."/>
            <person name="Tapia R."/>
            <person name="Davenport K."/>
            <person name="Daligault H."/>
            <person name="Erkkila T."/>
            <person name="Gu W."/>
            <person name="Munk A.C.C."/>
            <person name="Teshima H."/>
            <person name="Xu Y."/>
            <person name="Chain P."/>
            <person name="Chen A."/>
            <person name="Krypides N."/>
            <person name="Mavromatis K."/>
            <person name="Markowitz V."/>
            <person name="Szeto E."/>
            <person name="Ivanova N."/>
            <person name="Mikhailova N."/>
            <person name="Ovchinnikova G."/>
            <person name="Pagani I."/>
            <person name="Pati A."/>
            <person name="Goodwin L."/>
            <person name="Peters L."/>
            <person name="Pitluck S."/>
            <person name="Woyke T."/>
            <person name="Kerfeld C."/>
        </authorList>
    </citation>
    <scope>NUCLEOTIDE SEQUENCE [LARGE SCALE GENOMIC DNA]</scope>
    <source>
        <strain evidence="2 3">PCC 7203</strain>
    </source>
</reference>
<dbReference type="CDD" id="cd03801">
    <property type="entry name" value="GT4_PimA-like"/>
    <property type="match status" value="1"/>
</dbReference>
<sequence>MIKVFIVCSGLGHVKRGFESFAQECFITLSKESELDVTLFKGGGTSQEKEISLWNLPRNTWANLQIGKLIGRDSYHIEQISFFLSLIPYLISQQPDVIYFSDGNLGNLLWHWRRLTKQKYKLLFSNGGPISPPFSRWDRVQQVAPIHLQVALNAGTPAEKQSLVPYGIHINYEFQALTFSERKSLRCKLGLPENCPLLLSVGAINKTHKRMDYVIREVASLPEPRPYLLLLGQQDTESAAIVKLGNELLGVDNFQIRTVVHYEIADYYKIADAFVLASLSEGLPRVLLEACSYGLPCLAHDYEITQYVIGQEGYLANFELAGSLASLISKVLIREQDESDRQFIHRSAYDRFSWERLRPNYVDMIQRCVESTDPVRAIAHANFSLKN</sequence>
<dbReference type="PANTHER" id="PTHR12526">
    <property type="entry name" value="GLYCOSYLTRANSFERASE"/>
    <property type="match status" value="1"/>
</dbReference>
<dbReference type="PANTHER" id="PTHR12526:SF637">
    <property type="entry name" value="GLYCOSYLTRANSFERASE EPSF-RELATED"/>
    <property type="match status" value="1"/>
</dbReference>
<dbReference type="RefSeq" id="WP_015156728.1">
    <property type="nucleotide sequence ID" value="NC_019695.1"/>
</dbReference>
<dbReference type="STRING" id="251229.Chro_4808"/>
<dbReference type="Gene3D" id="3.40.50.2000">
    <property type="entry name" value="Glycogen Phosphorylase B"/>
    <property type="match status" value="2"/>
</dbReference>
<keyword evidence="3" id="KW-1185">Reference proteome</keyword>
<evidence type="ECO:0000313" key="3">
    <source>
        <dbReference type="Proteomes" id="UP000010384"/>
    </source>
</evidence>
<dbReference type="KEGG" id="cthe:Chro_4808"/>
<dbReference type="InParanoid" id="K9U6E6"/>
<dbReference type="GO" id="GO:0016757">
    <property type="term" value="F:glycosyltransferase activity"/>
    <property type="evidence" value="ECO:0007669"/>
    <property type="project" value="InterPro"/>
</dbReference>
<accession>K9U6E6</accession>
<dbReference type="OrthoDB" id="9802525at2"/>
<dbReference type="EMBL" id="CP003597">
    <property type="protein sequence ID" value="AFY90188.1"/>
    <property type="molecule type" value="Genomic_DNA"/>
</dbReference>
<feature type="domain" description="Glycosyl transferase family 1" evidence="1">
    <location>
        <begin position="183"/>
        <end position="344"/>
    </location>
</feature>
<dbReference type="HOGENOM" id="CLU_056525_0_0_3"/>
<dbReference type="InterPro" id="IPR001296">
    <property type="entry name" value="Glyco_trans_1"/>
</dbReference>
<evidence type="ECO:0000313" key="2">
    <source>
        <dbReference type="EMBL" id="AFY90188.1"/>
    </source>
</evidence>
<dbReference type="PATRIC" id="fig|251229.3.peg.5622"/>
<gene>
    <name evidence="2" type="ORF">Chro_4808</name>
</gene>
<dbReference type="Pfam" id="PF00534">
    <property type="entry name" value="Glycos_transf_1"/>
    <property type="match status" value="1"/>
</dbReference>
<name>K9U6E6_CHRTP</name>
<dbReference type="AlphaFoldDB" id="K9U6E6"/>
<protein>
    <submittedName>
        <fullName evidence="2">Glycosyl transferase group 1</fullName>
    </submittedName>
</protein>